<evidence type="ECO:0000256" key="7">
    <source>
        <dbReference type="ARBA" id="ARBA00022741"/>
    </source>
</evidence>
<dbReference type="Pfam" id="PF26216">
    <property type="entry name" value="GDPGP1_C"/>
    <property type="match status" value="1"/>
</dbReference>
<dbReference type="GO" id="GO:0016787">
    <property type="term" value="F:hydrolase activity"/>
    <property type="evidence" value="ECO:0007669"/>
    <property type="project" value="UniProtKB-KW"/>
</dbReference>
<protein>
    <submittedName>
        <fullName evidence="11">Uncharacterized protein</fullName>
    </submittedName>
</protein>
<dbReference type="Pfam" id="PF26217">
    <property type="entry name" value="GDPGP1_N"/>
    <property type="match status" value="1"/>
</dbReference>
<dbReference type="InterPro" id="IPR058865">
    <property type="entry name" value="GDPGP1_C"/>
</dbReference>
<evidence type="ECO:0000256" key="5">
    <source>
        <dbReference type="ARBA" id="ARBA00022679"/>
    </source>
</evidence>
<evidence type="ECO:0000256" key="1">
    <source>
        <dbReference type="ARBA" id="ARBA00004496"/>
    </source>
</evidence>
<evidence type="ECO:0000256" key="3">
    <source>
        <dbReference type="ARBA" id="ARBA00022490"/>
    </source>
</evidence>
<evidence type="ECO:0000256" key="2">
    <source>
        <dbReference type="ARBA" id="ARBA00006451"/>
    </source>
</evidence>
<accession>A0A7I8LAL6</accession>
<dbReference type="Proteomes" id="UP000663760">
    <property type="component" value="Chromosome 13"/>
</dbReference>
<organism evidence="11 12">
    <name type="scientific">Spirodela intermedia</name>
    <name type="common">Intermediate duckweed</name>
    <dbReference type="NCBI Taxonomy" id="51605"/>
    <lineage>
        <taxon>Eukaryota</taxon>
        <taxon>Viridiplantae</taxon>
        <taxon>Streptophyta</taxon>
        <taxon>Embryophyta</taxon>
        <taxon>Tracheophyta</taxon>
        <taxon>Spermatophyta</taxon>
        <taxon>Magnoliopsida</taxon>
        <taxon>Liliopsida</taxon>
        <taxon>Araceae</taxon>
        <taxon>Lemnoideae</taxon>
        <taxon>Spirodela</taxon>
    </lineage>
</organism>
<comment type="similarity">
    <text evidence="2">Belongs to the GDPGP1 family.</text>
</comment>
<dbReference type="GO" id="GO:0000166">
    <property type="term" value="F:nucleotide binding"/>
    <property type="evidence" value="ECO:0007669"/>
    <property type="project" value="UniProtKB-KW"/>
</dbReference>
<keyword evidence="12" id="KW-1185">Reference proteome</keyword>
<evidence type="ECO:0000259" key="10">
    <source>
        <dbReference type="Pfam" id="PF26217"/>
    </source>
</evidence>
<dbReference type="InterPro" id="IPR026506">
    <property type="entry name" value="GDPGP"/>
</dbReference>
<evidence type="ECO:0000256" key="6">
    <source>
        <dbReference type="ARBA" id="ARBA00022695"/>
    </source>
</evidence>
<dbReference type="GO" id="GO:0005737">
    <property type="term" value="C:cytoplasm"/>
    <property type="evidence" value="ECO:0007669"/>
    <property type="project" value="UniProtKB-SubCell"/>
</dbReference>
<sequence>MVSVEFEGDYPRMRQNKSSEQSKKAFLRDASVPVFWFGTSNISDRDWCLGFPRASEEQCLLDSLLLAQWEDRALKGLLRYDVNSCETKVVVGGKSFIVLLNESWNANSFKEDQAKVNRTDCVKFNHAKPDFEDLLFCVADGDKDSPEIVSSATIPLDGMFIVINANPVEYGHIFIVPCNLYQPPNATDKKSLEFVLRFSSEVKNSTFYAFYDRPSSSSHLYFQACYFPNPFPVEFTPIIPFFGEEGGIQIYELADYPTKALVFIGKEHQSLARKVSEICSHLERENTQFSLLVSDFGLKVFLFPQKIFGCWSFHAREGPKLISDGVHGLAGQVLEPGHPHLAAWECGGHLVFTDQADLDKATEGEIWKHLAEVSVTDSCFEELKLICCNTAAG</sequence>
<dbReference type="GO" id="GO:0080048">
    <property type="term" value="F:GDP-D-glucose phosphorylase activity"/>
    <property type="evidence" value="ECO:0007669"/>
    <property type="project" value="InterPro"/>
</dbReference>
<evidence type="ECO:0000313" key="11">
    <source>
        <dbReference type="EMBL" id="CAA7406900.1"/>
    </source>
</evidence>
<proteinExistence type="inferred from homology"/>
<name>A0A7I8LAL6_SPIIN</name>
<dbReference type="PANTHER" id="PTHR20884">
    <property type="entry name" value="GDP-D-GLUCOSE PHOSPHORYLASE 1"/>
    <property type="match status" value="1"/>
</dbReference>
<reference evidence="11" key="1">
    <citation type="submission" date="2020-02" db="EMBL/GenBank/DDBJ databases">
        <authorList>
            <person name="Scholz U."/>
            <person name="Mascher M."/>
            <person name="Fiebig A."/>
        </authorList>
    </citation>
    <scope>NUCLEOTIDE SEQUENCE</scope>
</reference>
<dbReference type="AlphaFoldDB" id="A0A7I8LAL6"/>
<dbReference type="EMBL" id="LR746276">
    <property type="protein sequence ID" value="CAA7406900.1"/>
    <property type="molecule type" value="Genomic_DNA"/>
</dbReference>
<dbReference type="PANTHER" id="PTHR20884:SF9">
    <property type="entry name" value="OS12G0612100 PROTEIN"/>
    <property type="match status" value="1"/>
</dbReference>
<dbReference type="GO" id="GO:0005085">
    <property type="term" value="F:guanyl-nucleotide exchange factor activity"/>
    <property type="evidence" value="ECO:0007669"/>
    <property type="project" value="UniProtKB-KW"/>
</dbReference>
<dbReference type="OrthoDB" id="417175at2759"/>
<dbReference type="InterPro" id="IPR058866">
    <property type="entry name" value="GDPGP1_N"/>
</dbReference>
<feature type="domain" description="GDPGP1-like N-terminal" evidence="10">
    <location>
        <begin position="61"/>
        <end position="225"/>
    </location>
</feature>
<evidence type="ECO:0000256" key="4">
    <source>
        <dbReference type="ARBA" id="ARBA00022658"/>
    </source>
</evidence>
<keyword evidence="3" id="KW-0963">Cytoplasm</keyword>
<gene>
    <name evidence="11" type="ORF">SI8410_13017578</name>
</gene>
<keyword evidence="6" id="KW-0548">Nucleotidyltransferase</keyword>
<feature type="domain" description="GDPGP1-like C-terminal" evidence="9">
    <location>
        <begin position="232"/>
        <end position="391"/>
    </location>
</feature>
<keyword evidence="5" id="KW-0808">Transferase</keyword>
<keyword evidence="4" id="KW-0344">Guanine-nucleotide releasing factor</keyword>
<comment type="subcellular location">
    <subcellularLocation>
        <location evidence="1">Cytoplasm</location>
    </subcellularLocation>
</comment>
<evidence type="ECO:0000313" key="12">
    <source>
        <dbReference type="Proteomes" id="UP000663760"/>
    </source>
</evidence>
<evidence type="ECO:0000259" key="9">
    <source>
        <dbReference type="Pfam" id="PF26216"/>
    </source>
</evidence>
<keyword evidence="7" id="KW-0547">Nucleotide-binding</keyword>
<evidence type="ECO:0000256" key="8">
    <source>
        <dbReference type="ARBA" id="ARBA00022801"/>
    </source>
</evidence>
<keyword evidence="8" id="KW-0378">Hydrolase</keyword>
<dbReference type="GO" id="GO:0006006">
    <property type="term" value="P:glucose metabolic process"/>
    <property type="evidence" value="ECO:0007669"/>
    <property type="project" value="TreeGrafter"/>
</dbReference>